<feature type="compositionally biased region" description="Basic and acidic residues" evidence="1">
    <location>
        <begin position="631"/>
        <end position="653"/>
    </location>
</feature>
<reference evidence="4 5" key="1">
    <citation type="journal article" date="2020" name="G3 (Bethesda)">
        <title>Improved Reference Genome for Cyclotella cryptica CCMP332, a Model for Cell Wall Morphogenesis, Salinity Adaptation, and Lipid Production in Diatoms (Bacillariophyta).</title>
        <authorList>
            <person name="Roberts W.R."/>
            <person name="Downey K.M."/>
            <person name="Ruck E.C."/>
            <person name="Traller J.C."/>
            <person name="Alverson A.J."/>
        </authorList>
    </citation>
    <scope>NUCLEOTIDE SEQUENCE [LARGE SCALE GENOMIC DNA]</scope>
    <source>
        <strain evidence="4 5">CCMP332</strain>
    </source>
</reference>
<feature type="region of interest" description="Disordered" evidence="1">
    <location>
        <begin position="197"/>
        <end position="216"/>
    </location>
</feature>
<feature type="compositionally biased region" description="Polar residues" evidence="1">
    <location>
        <begin position="270"/>
        <end position="284"/>
    </location>
</feature>
<dbReference type="Proteomes" id="UP001516023">
    <property type="component" value="Unassembled WGS sequence"/>
</dbReference>
<evidence type="ECO:0000256" key="2">
    <source>
        <dbReference type="SAM" id="Phobius"/>
    </source>
</evidence>
<feature type="signal peptide" evidence="3">
    <location>
        <begin position="1"/>
        <end position="23"/>
    </location>
</feature>
<evidence type="ECO:0000313" key="5">
    <source>
        <dbReference type="Proteomes" id="UP001516023"/>
    </source>
</evidence>
<evidence type="ECO:0008006" key="6">
    <source>
        <dbReference type="Google" id="ProtNLM"/>
    </source>
</evidence>
<proteinExistence type="predicted"/>
<feature type="region of interest" description="Disordered" evidence="1">
    <location>
        <begin position="264"/>
        <end position="303"/>
    </location>
</feature>
<feature type="region of interest" description="Disordered" evidence="1">
    <location>
        <begin position="600"/>
        <end position="697"/>
    </location>
</feature>
<dbReference type="AlphaFoldDB" id="A0ABD3NUU9"/>
<keyword evidence="2" id="KW-0472">Membrane</keyword>
<name>A0ABD3NUU9_9STRA</name>
<feature type="chain" id="PRO_5044888600" description="Transmembrane protein" evidence="3">
    <location>
        <begin position="24"/>
        <end position="697"/>
    </location>
</feature>
<organism evidence="4 5">
    <name type="scientific">Cyclotella cryptica</name>
    <dbReference type="NCBI Taxonomy" id="29204"/>
    <lineage>
        <taxon>Eukaryota</taxon>
        <taxon>Sar</taxon>
        <taxon>Stramenopiles</taxon>
        <taxon>Ochrophyta</taxon>
        <taxon>Bacillariophyta</taxon>
        <taxon>Coscinodiscophyceae</taxon>
        <taxon>Thalassiosirophycidae</taxon>
        <taxon>Stephanodiscales</taxon>
        <taxon>Stephanodiscaceae</taxon>
        <taxon>Cyclotella</taxon>
    </lineage>
</organism>
<keyword evidence="2" id="KW-1133">Transmembrane helix</keyword>
<feature type="compositionally biased region" description="Acidic residues" evidence="1">
    <location>
        <begin position="289"/>
        <end position="303"/>
    </location>
</feature>
<feature type="compositionally biased region" description="Pro residues" evidence="1">
    <location>
        <begin position="563"/>
        <end position="576"/>
    </location>
</feature>
<feature type="region of interest" description="Disordered" evidence="1">
    <location>
        <begin position="555"/>
        <end position="584"/>
    </location>
</feature>
<feature type="compositionally biased region" description="Low complexity" evidence="1">
    <location>
        <begin position="681"/>
        <end position="697"/>
    </location>
</feature>
<protein>
    <recommendedName>
        <fullName evidence="6">Transmembrane protein</fullName>
    </recommendedName>
</protein>
<keyword evidence="3" id="KW-0732">Signal</keyword>
<sequence length="697" mass="74816">MIPSPLSPSALLLLLLLISTVLTTCTALSVTLAPIVISLRLSDTFTTTSTSLSWTSIDYTTMATAAKRYIDDHRLLESALGLNDNGSLHYDGIRFVATAAAVEGGRFLRGMAAFDDHVLLRGTVRFTTTAADVSSGMDGVVLPSTEELTDIVTTLFQNGETLFVKTLVSQANADDGDGGGSEWMTQVTGCHVVRGSTTTTSSNHNENVVSQAQSSNTIQTQSTSIPQIYGINLFLLIGAAGAVVSFLLLLGGLCYAKRIHGHGDNEKSTNHSQTTTTAANSPSSLHLYDDDDDIDADNDDDDESNADFLMARAALNNSHSAIQISRTRSGGNASVVSGAHSSSYGDDNLSYAFSVEGESVLGGGTVSSKATAAMMMGGGGGGDVAIGAGGISAFRGENGGVFRWNEDGTKMVYIPAPSNDDNNNDNHNVKTQNGFIYDEEKKKWVLAQKNVSFQSNKFDDGDTSSFLTPPRRMQRVRTDDSAVTGFTEFSYDDVAIGMHGEIMRVPTTPQEEGVEVMADDSQHDDVSEFVPNTNVERFIMDDESTMFGSVLEDGLTDSDTVTLPPPPPPPPLPPLPKSSLVRPVSPDESMISMRTEEPGIIQRVPSIHEDQPFDEDIPFDERPKGQSSKTMVERMGWDSTKRSVLTADDRSESEGSADSARVLNDLNKLSKFMMERKRSSKGSMSRSNSGSSHPRSR</sequence>
<gene>
    <name evidence="4" type="ORF">HJC23_005997</name>
</gene>
<comment type="caution">
    <text evidence="4">The sequence shown here is derived from an EMBL/GenBank/DDBJ whole genome shotgun (WGS) entry which is preliminary data.</text>
</comment>
<keyword evidence="5" id="KW-1185">Reference proteome</keyword>
<evidence type="ECO:0000256" key="3">
    <source>
        <dbReference type="SAM" id="SignalP"/>
    </source>
</evidence>
<keyword evidence="2" id="KW-0812">Transmembrane</keyword>
<evidence type="ECO:0000256" key="1">
    <source>
        <dbReference type="SAM" id="MobiDB-lite"/>
    </source>
</evidence>
<evidence type="ECO:0000313" key="4">
    <source>
        <dbReference type="EMBL" id="KAL3779780.1"/>
    </source>
</evidence>
<dbReference type="EMBL" id="JABMIG020000375">
    <property type="protein sequence ID" value="KAL3779780.1"/>
    <property type="molecule type" value="Genomic_DNA"/>
</dbReference>
<accession>A0ABD3NUU9</accession>
<feature type="transmembrane region" description="Helical" evidence="2">
    <location>
        <begin position="228"/>
        <end position="250"/>
    </location>
</feature>